<dbReference type="RefSeq" id="WP_235122852.1">
    <property type="nucleotide sequence ID" value="NZ_CP090978.1"/>
</dbReference>
<evidence type="ECO:0000256" key="7">
    <source>
        <dbReference type="ARBA" id="ARBA00022857"/>
    </source>
</evidence>
<proteinExistence type="inferred from homology"/>
<dbReference type="EMBL" id="CP090978">
    <property type="protein sequence ID" value="UJF36299.1"/>
    <property type="molecule type" value="Genomic_DNA"/>
</dbReference>
<dbReference type="Pfam" id="PF08546">
    <property type="entry name" value="ApbA_C"/>
    <property type="match status" value="1"/>
</dbReference>
<evidence type="ECO:0000256" key="6">
    <source>
        <dbReference type="ARBA" id="ARBA00022655"/>
    </source>
</evidence>
<comment type="catalytic activity">
    <reaction evidence="10 11">
        <text>(R)-pantoate + NADP(+) = 2-dehydropantoate + NADPH + H(+)</text>
        <dbReference type="Rhea" id="RHEA:16233"/>
        <dbReference type="ChEBI" id="CHEBI:11561"/>
        <dbReference type="ChEBI" id="CHEBI:15378"/>
        <dbReference type="ChEBI" id="CHEBI:15980"/>
        <dbReference type="ChEBI" id="CHEBI:57783"/>
        <dbReference type="ChEBI" id="CHEBI:58349"/>
        <dbReference type="EC" id="1.1.1.169"/>
    </reaction>
</comment>
<evidence type="ECO:0000256" key="11">
    <source>
        <dbReference type="RuleBase" id="RU362068"/>
    </source>
</evidence>
<evidence type="ECO:0000256" key="3">
    <source>
        <dbReference type="ARBA" id="ARBA00007870"/>
    </source>
</evidence>
<evidence type="ECO:0000313" key="13">
    <source>
        <dbReference type="EMBL" id="UJF36299.1"/>
    </source>
</evidence>
<dbReference type="GO" id="GO:0008677">
    <property type="term" value="F:2-dehydropantoate 2-reductase activity"/>
    <property type="evidence" value="ECO:0007669"/>
    <property type="project" value="UniProtKB-EC"/>
</dbReference>
<evidence type="ECO:0000313" key="14">
    <source>
        <dbReference type="Proteomes" id="UP001649230"/>
    </source>
</evidence>
<keyword evidence="8 11" id="KW-0560">Oxidoreductase</keyword>
<keyword evidence="14" id="KW-1185">Reference proteome</keyword>
<dbReference type="NCBIfam" id="TIGR00745">
    <property type="entry name" value="apbA_panE"/>
    <property type="match status" value="1"/>
</dbReference>
<protein>
    <recommendedName>
        <fullName evidence="5 11">2-dehydropantoate 2-reductase</fullName>
        <ecNumber evidence="4 11">1.1.1.169</ecNumber>
    </recommendedName>
    <alternativeName>
        <fullName evidence="9 11">Ketopantoate reductase</fullName>
    </alternativeName>
</protein>
<dbReference type="PANTHER" id="PTHR43765:SF2">
    <property type="entry name" value="2-DEHYDROPANTOATE 2-REDUCTASE"/>
    <property type="match status" value="1"/>
</dbReference>
<keyword evidence="6 11" id="KW-0566">Pantothenate biosynthesis</keyword>
<name>A0ABY3SQN2_9BACL</name>
<dbReference type="InterPro" id="IPR008927">
    <property type="entry name" value="6-PGluconate_DH-like_C_sf"/>
</dbReference>
<dbReference type="Gene3D" id="1.10.1040.10">
    <property type="entry name" value="N-(1-d-carboxylethyl)-l-norvaline Dehydrogenase, domain 2"/>
    <property type="match status" value="1"/>
</dbReference>
<dbReference type="InterPro" id="IPR003710">
    <property type="entry name" value="ApbA"/>
</dbReference>
<evidence type="ECO:0000256" key="4">
    <source>
        <dbReference type="ARBA" id="ARBA00013014"/>
    </source>
</evidence>
<reference evidence="13 14" key="1">
    <citation type="journal article" date="2024" name="Int. J. Syst. Evol. Microbiol.">
        <title>Paenibacillus hexagrammi sp. nov., a novel bacterium isolated from the gut content of Hexagrammos agrammus.</title>
        <authorList>
            <person name="Jung H.K."/>
            <person name="Kim D.G."/>
            <person name="Zin H."/>
            <person name="Park J."/>
            <person name="Jung H."/>
            <person name="Kim Y.O."/>
            <person name="Kong H.J."/>
            <person name="Kim J.W."/>
            <person name="Kim Y.S."/>
        </authorList>
    </citation>
    <scope>NUCLEOTIDE SEQUENCE [LARGE SCALE GENOMIC DNA]</scope>
    <source>
        <strain evidence="13 14">YPD9-1</strain>
    </source>
</reference>
<evidence type="ECO:0000256" key="10">
    <source>
        <dbReference type="ARBA" id="ARBA00048793"/>
    </source>
</evidence>
<comment type="function">
    <text evidence="1 11">Catalyzes the NADPH-dependent reduction of ketopantoate into pantoic acid.</text>
</comment>
<evidence type="ECO:0000256" key="8">
    <source>
        <dbReference type="ARBA" id="ARBA00023002"/>
    </source>
</evidence>
<feature type="domain" description="Ketopantoate reductase C-terminal" evidence="12">
    <location>
        <begin position="45"/>
        <end position="168"/>
    </location>
</feature>
<keyword evidence="7 11" id="KW-0521">NADP</keyword>
<gene>
    <name evidence="13" type="ORF">L0M14_08300</name>
</gene>
<dbReference type="InterPro" id="IPR013328">
    <property type="entry name" value="6PGD_dom2"/>
</dbReference>
<dbReference type="Proteomes" id="UP001649230">
    <property type="component" value="Chromosome"/>
</dbReference>
<dbReference type="EC" id="1.1.1.169" evidence="4 11"/>
<dbReference type="PANTHER" id="PTHR43765">
    <property type="entry name" value="2-DEHYDROPANTOATE 2-REDUCTASE-RELATED"/>
    <property type="match status" value="1"/>
</dbReference>
<sequence>MLHTGRGLTRIGNARPENGQNLLVRQKVLVNLFNQAGFQTILSKDILTQVWNKFIMNCVINPLTAVMKVRNGDLLDSEWSISLMRELYIEGAAVAKANGTPIDEQLWETLLQVCRSTSLNHSSMLQDIMNSKRTEIDSLNGSLLRIAEQWQISIPTHRTIHRLVKALE</sequence>
<dbReference type="InterPro" id="IPR013752">
    <property type="entry name" value="KPA_reductase"/>
</dbReference>
<evidence type="ECO:0000256" key="9">
    <source>
        <dbReference type="ARBA" id="ARBA00032024"/>
    </source>
</evidence>
<evidence type="ECO:0000259" key="12">
    <source>
        <dbReference type="Pfam" id="PF08546"/>
    </source>
</evidence>
<dbReference type="SUPFAM" id="SSF48179">
    <property type="entry name" value="6-phosphogluconate dehydrogenase C-terminal domain-like"/>
    <property type="match status" value="1"/>
</dbReference>
<dbReference type="InterPro" id="IPR050838">
    <property type="entry name" value="Ketopantoate_reductase"/>
</dbReference>
<organism evidence="13 14">
    <name type="scientific">Paenibacillus hexagrammi</name>
    <dbReference type="NCBI Taxonomy" id="2908839"/>
    <lineage>
        <taxon>Bacteria</taxon>
        <taxon>Bacillati</taxon>
        <taxon>Bacillota</taxon>
        <taxon>Bacilli</taxon>
        <taxon>Bacillales</taxon>
        <taxon>Paenibacillaceae</taxon>
        <taxon>Paenibacillus</taxon>
    </lineage>
</organism>
<accession>A0ABY3SQN2</accession>
<evidence type="ECO:0000256" key="2">
    <source>
        <dbReference type="ARBA" id="ARBA00004994"/>
    </source>
</evidence>
<evidence type="ECO:0000256" key="5">
    <source>
        <dbReference type="ARBA" id="ARBA00019465"/>
    </source>
</evidence>
<comment type="pathway">
    <text evidence="2 11">Cofactor biosynthesis; (R)-pantothenate biosynthesis; (R)-pantoate from 3-methyl-2-oxobutanoate: step 2/2.</text>
</comment>
<comment type="similarity">
    <text evidence="3 11">Belongs to the ketopantoate reductase family.</text>
</comment>
<evidence type="ECO:0000256" key="1">
    <source>
        <dbReference type="ARBA" id="ARBA00002919"/>
    </source>
</evidence>